<reference evidence="3" key="1">
    <citation type="journal article" date="2019" name="Int. J. Syst. Evol. Microbiol.">
        <title>The Global Catalogue of Microorganisms (GCM) 10K type strain sequencing project: providing services to taxonomists for standard genome sequencing and annotation.</title>
        <authorList>
            <consortium name="The Broad Institute Genomics Platform"/>
            <consortium name="The Broad Institute Genome Sequencing Center for Infectious Disease"/>
            <person name="Wu L."/>
            <person name="Ma J."/>
        </authorList>
    </citation>
    <scope>NUCLEOTIDE SEQUENCE [LARGE SCALE GENOMIC DNA]</scope>
    <source>
        <strain evidence="3">CGMCC 1.12477</strain>
    </source>
</reference>
<dbReference type="PROSITE" id="PS51186">
    <property type="entry name" value="GNAT"/>
    <property type="match status" value="1"/>
</dbReference>
<dbReference type="InterPro" id="IPR016181">
    <property type="entry name" value="Acyl_CoA_acyltransferase"/>
</dbReference>
<protein>
    <submittedName>
        <fullName evidence="2">GNAT family N-acetyltransferase</fullName>
        <ecNumber evidence="2">2.3.1.-</ecNumber>
    </submittedName>
</protein>
<keyword evidence="3" id="KW-1185">Reference proteome</keyword>
<organism evidence="2 3">
    <name type="scientific">Lacimonas salitolerans</name>
    <dbReference type="NCBI Taxonomy" id="1323750"/>
    <lineage>
        <taxon>Bacteria</taxon>
        <taxon>Pseudomonadati</taxon>
        <taxon>Pseudomonadota</taxon>
        <taxon>Alphaproteobacteria</taxon>
        <taxon>Rhodobacterales</taxon>
        <taxon>Paracoccaceae</taxon>
        <taxon>Lacimonas</taxon>
    </lineage>
</organism>
<dbReference type="Proteomes" id="UP001597186">
    <property type="component" value="Unassembled WGS sequence"/>
</dbReference>
<name>A0ABW4EID3_9RHOB</name>
<dbReference type="SUPFAM" id="SSF55729">
    <property type="entry name" value="Acyl-CoA N-acyltransferases (Nat)"/>
    <property type="match status" value="1"/>
</dbReference>
<evidence type="ECO:0000313" key="2">
    <source>
        <dbReference type="EMBL" id="MFD1511207.1"/>
    </source>
</evidence>
<dbReference type="Pfam" id="PF00583">
    <property type="entry name" value="Acetyltransf_1"/>
    <property type="match status" value="1"/>
</dbReference>
<dbReference type="InterPro" id="IPR000182">
    <property type="entry name" value="GNAT_dom"/>
</dbReference>
<evidence type="ECO:0000259" key="1">
    <source>
        <dbReference type="PROSITE" id="PS51186"/>
    </source>
</evidence>
<sequence>MTSLHIATPDDLHRLLPMVTASHAEAGMNSDEADLTAALMPLLDGTPMGVAYLIGPRRSPVGYIALSFGWSIELGGINGTIDEFWIRPPVRGRGMGMEVLLGLVPALASHGLRGLTLEIDRHNTRAQKLYSRAGFRLRETQSLMTRVLS</sequence>
<keyword evidence="2" id="KW-0012">Acyltransferase</keyword>
<keyword evidence="2" id="KW-0808">Transferase</keyword>
<dbReference type="GO" id="GO:0016746">
    <property type="term" value="F:acyltransferase activity"/>
    <property type="evidence" value="ECO:0007669"/>
    <property type="project" value="UniProtKB-KW"/>
</dbReference>
<dbReference type="EMBL" id="JBHUDD010000155">
    <property type="protein sequence ID" value="MFD1511207.1"/>
    <property type="molecule type" value="Genomic_DNA"/>
</dbReference>
<comment type="caution">
    <text evidence="2">The sequence shown here is derived from an EMBL/GenBank/DDBJ whole genome shotgun (WGS) entry which is preliminary data.</text>
</comment>
<dbReference type="Gene3D" id="3.40.630.30">
    <property type="match status" value="1"/>
</dbReference>
<accession>A0ABW4EID3</accession>
<proteinExistence type="predicted"/>
<evidence type="ECO:0000313" key="3">
    <source>
        <dbReference type="Proteomes" id="UP001597186"/>
    </source>
</evidence>
<dbReference type="EC" id="2.3.1.-" evidence="2"/>
<dbReference type="RefSeq" id="WP_379918162.1">
    <property type="nucleotide sequence ID" value="NZ_JBHUDD010000155.1"/>
</dbReference>
<feature type="domain" description="N-acetyltransferase" evidence="1">
    <location>
        <begin position="2"/>
        <end position="149"/>
    </location>
</feature>
<gene>
    <name evidence="2" type="ORF">ACFTOW_17640</name>
</gene>